<evidence type="ECO:0000313" key="1">
    <source>
        <dbReference type="EMBL" id="PSB20894.1"/>
    </source>
</evidence>
<comment type="caution">
    <text evidence="1">The sequence shown here is derived from an EMBL/GenBank/DDBJ whole genome shotgun (WGS) entry which is preliminary data.</text>
</comment>
<accession>A0A2T1DKE1</accession>
<dbReference type="PANTHER" id="PTHR38813">
    <property type="match status" value="1"/>
</dbReference>
<sequence length="106" mass="12056">MELTFSKDALKFLKKLPTKDVKRVQTKILYLLNSVEQSGLVPSGELDIKALEGEWQGFLRMRVGKIRIIFAINSELDELQIHGINFRGNAYKTLSVDHAVALKIRT</sequence>
<protein>
    <submittedName>
        <fullName evidence="1">Type II toxin-antitoxin system RelE/ParE family toxin</fullName>
    </submittedName>
</protein>
<proteinExistence type="predicted"/>
<organism evidence="1 2">
    <name type="scientific">Phormidesmis priestleyi ULC007</name>
    <dbReference type="NCBI Taxonomy" id="1920490"/>
    <lineage>
        <taxon>Bacteria</taxon>
        <taxon>Bacillati</taxon>
        <taxon>Cyanobacteriota</taxon>
        <taxon>Cyanophyceae</taxon>
        <taxon>Leptolyngbyales</taxon>
        <taxon>Leptolyngbyaceae</taxon>
        <taxon>Phormidesmis</taxon>
    </lineage>
</organism>
<evidence type="ECO:0000313" key="2">
    <source>
        <dbReference type="Proteomes" id="UP000238634"/>
    </source>
</evidence>
<dbReference type="SUPFAM" id="SSF143011">
    <property type="entry name" value="RelE-like"/>
    <property type="match status" value="1"/>
</dbReference>
<dbReference type="RefSeq" id="WP_073070613.1">
    <property type="nucleotide sequence ID" value="NZ_MPPI01000008.1"/>
</dbReference>
<dbReference type="STRING" id="1920490.GCA_001895925_03511"/>
<dbReference type="Gene3D" id="3.30.2310.20">
    <property type="entry name" value="RelE-like"/>
    <property type="match status" value="1"/>
</dbReference>
<dbReference type="OrthoDB" id="9805098at2"/>
<reference evidence="1 2" key="2">
    <citation type="submission" date="2018-03" db="EMBL/GenBank/DDBJ databases">
        <title>The ancient ancestry and fast evolution of plastids.</title>
        <authorList>
            <person name="Moore K.R."/>
            <person name="Magnabosco C."/>
            <person name="Momper L."/>
            <person name="Gold D.A."/>
            <person name="Bosak T."/>
            <person name="Fournier G.P."/>
        </authorList>
    </citation>
    <scope>NUCLEOTIDE SEQUENCE [LARGE SCALE GENOMIC DNA]</scope>
    <source>
        <strain evidence="1 2">ULC007</strain>
    </source>
</reference>
<reference evidence="1 2" key="1">
    <citation type="submission" date="2018-02" db="EMBL/GenBank/DDBJ databases">
        <authorList>
            <person name="Cohen D.B."/>
            <person name="Kent A.D."/>
        </authorList>
    </citation>
    <scope>NUCLEOTIDE SEQUENCE [LARGE SCALE GENOMIC DNA]</scope>
    <source>
        <strain evidence="1 2">ULC007</strain>
    </source>
</reference>
<dbReference type="InterPro" id="IPR052747">
    <property type="entry name" value="TA_system_RelE_toxin"/>
</dbReference>
<dbReference type="EMBL" id="PVWG01000004">
    <property type="protein sequence ID" value="PSB20894.1"/>
    <property type="molecule type" value="Genomic_DNA"/>
</dbReference>
<dbReference type="AlphaFoldDB" id="A0A2T1DKE1"/>
<dbReference type="PANTHER" id="PTHR38813:SF1">
    <property type="entry name" value="TOXIN RELE1-RELATED"/>
    <property type="match status" value="1"/>
</dbReference>
<dbReference type="Proteomes" id="UP000238634">
    <property type="component" value="Unassembled WGS sequence"/>
</dbReference>
<name>A0A2T1DKE1_9CYAN</name>
<dbReference type="InterPro" id="IPR035093">
    <property type="entry name" value="RelE/ParE_toxin_dom_sf"/>
</dbReference>
<keyword evidence="2" id="KW-1185">Reference proteome</keyword>
<gene>
    <name evidence="1" type="ORF">C7B65_05660</name>
</gene>